<dbReference type="EMBL" id="GL945017">
    <property type="protein sequence ID" value="EGN56209.1"/>
    <property type="molecule type" value="Genomic_DNA"/>
</dbReference>
<keyword evidence="5" id="KW-0997">Cell inner membrane</keyword>
<evidence type="ECO:0000256" key="1">
    <source>
        <dbReference type="ARBA" id="ARBA00004429"/>
    </source>
</evidence>
<dbReference type="NCBIfam" id="NF006927">
    <property type="entry name" value="PRK09412.1"/>
    <property type="match status" value="1"/>
</dbReference>
<evidence type="ECO:0000256" key="9">
    <source>
        <dbReference type="SAM" id="Phobius"/>
    </source>
</evidence>
<feature type="transmembrane region" description="Helical" evidence="9">
    <location>
        <begin position="237"/>
        <end position="256"/>
    </location>
</feature>
<gene>
    <name evidence="10" type="ORF">Premu_0747</name>
</gene>
<dbReference type="GO" id="GO:0005886">
    <property type="term" value="C:plasma membrane"/>
    <property type="evidence" value="ECO:0007669"/>
    <property type="project" value="UniProtKB-SubCell"/>
</dbReference>
<dbReference type="GO" id="GO:0015556">
    <property type="term" value="F:C4-dicarboxylate transmembrane transporter activity"/>
    <property type="evidence" value="ECO:0007669"/>
    <property type="project" value="InterPro"/>
</dbReference>
<keyword evidence="6 9" id="KW-0812">Transmembrane</keyword>
<evidence type="ECO:0000256" key="4">
    <source>
        <dbReference type="ARBA" id="ARBA00022475"/>
    </source>
</evidence>
<feature type="transmembrane region" description="Helical" evidence="9">
    <location>
        <begin position="417"/>
        <end position="438"/>
    </location>
</feature>
<dbReference type="NCBIfam" id="TIGR00770">
    <property type="entry name" value="Dcu"/>
    <property type="match status" value="1"/>
</dbReference>
<sequence length="439" mass="46242">MATVLLLLELTIVIALIFIGARVGGIGLGIYGMLGVFILVYGFGLTPGKAPIDVMMIILAVITASAALQASGGLEYLVGLAAKFLRNHPDHITYYGPLCTWLFCIVAGTAHTSYSLLPIISEIAQANKIRPERPVSLATVSASLGITGSPVSAATAALISQDLLGGKGIELGTVLIVCIPASIIAILVAAFIENHVGKELVDDPEYQRRVKAGIINPDEDEKNLLQAETQPNPHAKYAVWAFLLGVAVVVLFGFFPGLRPEGCTMSETIEMVMMSDAILIVLVGKTHVAEVPKGNIFSAGINALVAIFGIAWMGSTFYTGNAEAINSALSGMVTTAPLLFAVALFLLSIMLFSQAATVTTLYPVGIALGINPLLLVAMFPAVNGYFFLPNYPTEVAALGFDRTGTTHVGKYVINHSFQLPGFVTTIVAIGVGYAITLFI</sequence>
<evidence type="ECO:0000313" key="11">
    <source>
        <dbReference type="Proteomes" id="UP000002772"/>
    </source>
</evidence>
<feature type="transmembrane region" description="Helical" evidence="9">
    <location>
        <begin position="12"/>
        <end position="42"/>
    </location>
</feature>
<dbReference type="PANTHER" id="PTHR36106:SF1">
    <property type="entry name" value="ANAEROBIC C4-DICARBOXYLATE TRANSPORTER DCUB"/>
    <property type="match status" value="1"/>
</dbReference>
<evidence type="ECO:0000313" key="10">
    <source>
        <dbReference type="EMBL" id="EGN56209.1"/>
    </source>
</evidence>
<dbReference type="PANTHER" id="PTHR36106">
    <property type="entry name" value="ANAEROBIC C4-DICARBOXYLATE TRANSPORTER DCUB"/>
    <property type="match status" value="1"/>
</dbReference>
<keyword evidence="3" id="KW-0813">Transport</keyword>
<comment type="subcellular location">
    <subcellularLocation>
        <location evidence="1">Cell inner membrane</location>
        <topology evidence="1">Multi-pass membrane protein</topology>
    </subcellularLocation>
</comment>
<evidence type="ECO:0000256" key="3">
    <source>
        <dbReference type="ARBA" id="ARBA00022448"/>
    </source>
</evidence>
<dbReference type="Proteomes" id="UP000002772">
    <property type="component" value="Unassembled WGS sequence"/>
</dbReference>
<dbReference type="AlphaFoldDB" id="F8N6J4"/>
<feature type="transmembrane region" description="Helical" evidence="9">
    <location>
        <begin position="268"/>
        <end position="284"/>
    </location>
</feature>
<dbReference type="PIRSF" id="PIRSF004539">
    <property type="entry name" value="C4-dicrbxl_trns"/>
    <property type="match status" value="1"/>
</dbReference>
<dbReference type="HOGENOM" id="CLU_036056_1_1_10"/>
<comment type="similarity">
    <text evidence="2">Belongs to the DcuA/DcuB transporter (TC 2.A.13.1) family.</text>
</comment>
<keyword evidence="8 9" id="KW-0472">Membrane</keyword>
<feature type="transmembrane region" description="Helical" evidence="9">
    <location>
        <begin position="94"/>
        <end position="117"/>
    </location>
</feature>
<dbReference type="NCBIfam" id="NF009136">
    <property type="entry name" value="PRK12489.1"/>
    <property type="match status" value="1"/>
</dbReference>
<evidence type="ECO:0000256" key="7">
    <source>
        <dbReference type="ARBA" id="ARBA00022989"/>
    </source>
</evidence>
<feature type="transmembrane region" description="Helical" evidence="9">
    <location>
        <begin position="54"/>
        <end position="74"/>
    </location>
</feature>
<organism evidence="10 11">
    <name type="scientific">Hallella multisaccharivorax DSM 17128</name>
    <dbReference type="NCBI Taxonomy" id="688246"/>
    <lineage>
        <taxon>Bacteria</taxon>
        <taxon>Pseudomonadati</taxon>
        <taxon>Bacteroidota</taxon>
        <taxon>Bacteroidia</taxon>
        <taxon>Bacteroidales</taxon>
        <taxon>Prevotellaceae</taxon>
        <taxon>Hallella</taxon>
    </lineage>
</organism>
<proteinExistence type="inferred from homology"/>
<keyword evidence="11" id="KW-1185">Reference proteome</keyword>
<feature type="transmembrane region" description="Helical" evidence="9">
    <location>
        <begin position="364"/>
        <end position="388"/>
    </location>
</feature>
<feature type="transmembrane region" description="Helical" evidence="9">
    <location>
        <begin position="171"/>
        <end position="192"/>
    </location>
</feature>
<evidence type="ECO:0000256" key="2">
    <source>
        <dbReference type="ARBA" id="ARBA00006413"/>
    </source>
</evidence>
<keyword evidence="4" id="KW-1003">Cell membrane</keyword>
<name>F8N6J4_9BACT</name>
<dbReference type="RefSeq" id="WP_007573199.1">
    <property type="nucleotide sequence ID" value="NZ_BPTS01000001.1"/>
</dbReference>
<dbReference type="OrthoDB" id="9770910at2"/>
<feature type="transmembrane region" description="Helical" evidence="9">
    <location>
        <begin position="137"/>
        <end position="159"/>
    </location>
</feature>
<dbReference type="Pfam" id="PF03605">
    <property type="entry name" value="DcuA_DcuB"/>
    <property type="match status" value="1"/>
</dbReference>
<evidence type="ECO:0000256" key="6">
    <source>
        <dbReference type="ARBA" id="ARBA00022692"/>
    </source>
</evidence>
<dbReference type="STRING" id="688246.Premu_0747"/>
<evidence type="ECO:0000256" key="8">
    <source>
        <dbReference type="ARBA" id="ARBA00023136"/>
    </source>
</evidence>
<accession>F8N6J4</accession>
<evidence type="ECO:0000256" key="5">
    <source>
        <dbReference type="ARBA" id="ARBA00022519"/>
    </source>
</evidence>
<feature type="transmembrane region" description="Helical" evidence="9">
    <location>
        <begin position="296"/>
        <end position="315"/>
    </location>
</feature>
<feature type="transmembrane region" description="Helical" evidence="9">
    <location>
        <begin position="327"/>
        <end position="352"/>
    </location>
</feature>
<protein>
    <submittedName>
        <fullName evidence="10">Anaerobic c4-dicarboxylate antiporter, Dcu family</fullName>
    </submittedName>
</protein>
<dbReference type="eggNOG" id="COG2704">
    <property type="taxonomic scope" value="Bacteria"/>
</dbReference>
<dbReference type="InterPro" id="IPR004668">
    <property type="entry name" value="Anaer_Dcu_memb_transpt"/>
</dbReference>
<keyword evidence="7 9" id="KW-1133">Transmembrane helix</keyword>
<reference evidence="11" key="1">
    <citation type="journal article" date="2011" name="Stand. Genomic Sci.">
        <title>Non-contiguous finished genome sequence of the opportunistic oral pathogen Prevotella multisaccharivorax type strain (PPPA20).</title>
        <authorList>
            <person name="Pati A."/>
            <person name="Gronow S."/>
            <person name="Lu M."/>
            <person name="Lapidus A."/>
            <person name="Nolan M."/>
            <person name="Lucas S."/>
            <person name="Hammon N."/>
            <person name="Deshpande S."/>
            <person name="Cheng J.F."/>
            <person name="Tapia R."/>
            <person name="Han C."/>
            <person name="Goodwin L."/>
            <person name="Pitluck S."/>
            <person name="Liolios K."/>
            <person name="Pagani I."/>
            <person name="Mavromatis K."/>
            <person name="Mikhailova N."/>
            <person name="Huntemann M."/>
            <person name="Chen A."/>
            <person name="Palaniappan K."/>
            <person name="Land M."/>
            <person name="Hauser L."/>
            <person name="Detter J.C."/>
            <person name="Brambilla E.M."/>
            <person name="Rohde M."/>
            <person name="Goker M."/>
            <person name="Woyke T."/>
            <person name="Bristow J."/>
            <person name="Eisen J.A."/>
            <person name="Markowitz V."/>
            <person name="Hugenholtz P."/>
            <person name="Kyrpides N.C."/>
            <person name="Klenk H.P."/>
            <person name="Ivanova N."/>
        </authorList>
    </citation>
    <scope>NUCLEOTIDE SEQUENCE [LARGE SCALE GENOMIC DNA]</scope>
    <source>
        <strain evidence="11">DSM 17128</strain>
    </source>
</reference>